<evidence type="ECO:0000313" key="2">
    <source>
        <dbReference type="Proteomes" id="UP001431783"/>
    </source>
</evidence>
<protein>
    <submittedName>
        <fullName evidence="1">Uncharacterized protein</fullName>
    </submittedName>
</protein>
<sequence>MEAESMNFRNDEEAMIPVPDGVVFEGYVGKRFAQTCAPKSRLQFTENKDHITKTTYDFPLLSSKDERIKEAPFSPLYEGIKHHGLVVRLFPQNVLDMCFRSYRDKLVALLKPARAQINKLNWEQAIC</sequence>
<dbReference type="EMBL" id="JARQZJ010000069">
    <property type="protein sequence ID" value="KAK9881381.1"/>
    <property type="molecule type" value="Genomic_DNA"/>
</dbReference>
<keyword evidence="2" id="KW-1185">Reference proteome</keyword>
<dbReference type="Proteomes" id="UP001431783">
    <property type="component" value="Unassembled WGS sequence"/>
</dbReference>
<proteinExistence type="predicted"/>
<organism evidence="1 2">
    <name type="scientific">Henosepilachna vigintioctopunctata</name>
    <dbReference type="NCBI Taxonomy" id="420089"/>
    <lineage>
        <taxon>Eukaryota</taxon>
        <taxon>Metazoa</taxon>
        <taxon>Ecdysozoa</taxon>
        <taxon>Arthropoda</taxon>
        <taxon>Hexapoda</taxon>
        <taxon>Insecta</taxon>
        <taxon>Pterygota</taxon>
        <taxon>Neoptera</taxon>
        <taxon>Endopterygota</taxon>
        <taxon>Coleoptera</taxon>
        <taxon>Polyphaga</taxon>
        <taxon>Cucujiformia</taxon>
        <taxon>Coccinelloidea</taxon>
        <taxon>Coccinellidae</taxon>
        <taxon>Epilachninae</taxon>
        <taxon>Epilachnini</taxon>
        <taxon>Henosepilachna</taxon>
    </lineage>
</organism>
<accession>A0AAW1UCN2</accession>
<dbReference type="AlphaFoldDB" id="A0AAW1UCN2"/>
<comment type="caution">
    <text evidence="1">The sequence shown here is derived from an EMBL/GenBank/DDBJ whole genome shotgun (WGS) entry which is preliminary data.</text>
</comment>
<evidence type="ECO:0000313" key="1">
    <source>
        <dbReference type="EMBL" id="KAK9881381.1"/>
    </source>
</evidence>
<gene>
    <name evidence="1" type="ORF">WA026_016272</name>
</gene>
<name>A0AAW1UCN2_9CUCU</name>
<reference evidence="1 2" key="1">
    <citation type="submission" date="2023-03" db="EMBL/GenBank/DDBJ databases">
        <title>Genome insight into feeding habits of ladybird beetles.</title>
        <authorList>
            <person name="Li H.-S."/>
            <person name="Huang Y.-H."/>
            <person name="Pang H."/>
        </authorList>
    </citation>
    <scope>NUCLEOTIDE SEQUENCE [LARGE SCALE GENOMIC DNA]</scope>
    <source>
        <strain evidence="1">SYSU_2023b</strain>
        <tissue evidence="1">Whole body</tissue>
    </source>
</reference>